<feature type="domain" description="PAS" evidence="10">
    <location>
        <begin position="13"/>
        <end position="69"/>
    </location>
</feature>
<feature type="coiled-coil region" evidence="7">
    <location>
        <begin position="504"/>
        <end position="531"/>
    </location>
</feature>
<proteinExistence type="predicted"/>
<dbReference type="Pfam" id="PF00512">
    <property type="entry name" value="HisKA"/>
    <property type="match status" value="1"/>
</dbReference>
<dbReference type="SUPFAM" id="SSF52172">
    <property type="entry name" value="CheY-like"/>
    <property type="match status" value="1"/>
</dbReference>
<dbReference type="EMBL" id="VLKY01000004">
    <property type="protein sequence ID" value="TWI55735.1"/>
    <property type="molecule type" value="Genomic_DNA"/>
</dbReference>
<dbReference type="CDD" id="cd00130">
    <property type="entry name" value="PAS"/>
    <property type="match status" value="4"/>
</dbReference>
<dbReference type="PROSITE" id="PS50109">
    <property type="entry name" value="HIS_KIN"/>
    <property type="match status" value="1"/>
</dbReference>
<evidence type="ECO:0000259" key="9">
    <source>
        <dbReference type="PROSITE" id="PS50110"/>
    </source>
</evidence>
<comment type="caution">
    <text evidence="12">The sequence shown here is derived from an EMBL/GenBank/DDBJ whole genome shotgun (WGS) entry which is preliminary data.</text>
</comment>
<dbReference type="PROSITE" id="PS50110">
    <property type="entry name" value="RESPONSE_REGULATORY"/>
    <property type="match status" value="1"/>
</dbReference>
<feature type="domain" description="Response regulatory" evidence="9">
    <location>
        <begin position="904"/>
        <end position="1018"/>
    </location>
</feature>
<keyword evidence="3 6" id="KW-0597">Phosphoprotein</keyword>
<feature type="modified residue" description="4-aspartylphosphate" evidence="6">
    <location>
        <position position="954"/>
    </location>
</feature>
<name>A0A562QG59_9PSED</name>
<dbReference type="RefSeq" id="WP_145140649.1">
    <property type="nucleotide sequence ID" value="NZ_VLKY01000004.1"/>
</dbReference>
<dbReference type="InterPro" id="IPR003661">
    <property type="entry name" value="HisK_dim/P_dom"/>
</dbReference>
<dbReference type="PANTHER" id="PTHR43304">
    <property type="entry name" value="PHYTOCHROME-LIKE PROTEIN CPH1"/>
    <property type="match status" value="1"/>
</dbReference>
<accession>A0A562QG59</accession>
<feature type="domain" description="Histidine kinase" evidence="8">
    <location>
        <begin position="657"/>
        <end position="882"/>
    </location>
</feature>
<evidence type="ECO:0000313" key="13">
    <source>
        <dbReference type="Proteomes" id="UP000316905"/>
    </source>
</evidence>
<evidence type="ECO:0000259" key="8">
    <source>
        <dbReference type="PROSITE" id="PS50109"/>
    </source>
</evidence>
<dbReference type="GO" id="GO:0000155">
    <property type="term" value="F:phosphorelay sensor kinase activity"/>
    <property type="evidence" value="ECO:0007669"/>
    <property type="project" value="InterPro"/>
</dbReference>
<dbReference type="SUPFAM" id="SSF55874">
    <property type="entry name" value="ATPase domain of HSP90 chaperone/DNA topoisomerase II/histidine kinase"/>
    <property type="match status" value="1"/>
</dbReference>
<dbReference type="Pfam" id="PF02518">
    <property type="entry name" value="HATPase_c"/>
    <property type="match status" value="1"/>
</dbReference>
<evidence type="ECO:0000256" key="7">
    <source>
        <dbReference type="SAM" id="Coils"/>
    </source>
</evidence>
<dbReference type="PRINTS" id="PR00344">
    <property type="entry name" value="BCTRLSENSOR"/>
</dbReference>
<feature type="domain" description="PAS" evidence="10">
    <location>
        <begin position="388"/>
        <end position="458"/>
    </location>
</feature>
<dbReference type="SMART" id="SM00388">
    <property type="entry name" value="HisKA"/>
    <property type="match status" value="1"/>
</dbReference>
<gene>
    <name evidence="12" type="ORF">IQ22_01668</name>
</gene>
<dbReference type="InterPro" id="IPR000014">
    <property type="entry name" value="PAS"/>
</dbReference>
<dbReference type="Gene3D" id="3.30.450.20">
    <property type="entry name" value="PAS domain"/>
    <property type="match status" value="5"/>
</dbReference>
<dbReference type="Pfam" id="PF08447">
    <property type="entry name" value="PAS_3"/>
    <property type="match status" value="3"/>
</dbReference>
<keyword evidence="13" id="KW-1185">Reference proteome</keyword>
<dbReference type="InterPro" id="IPR004358">
    <property type="entry name" value="Sig_transdc_His_kin-like_C"/>
</dbReference>
<dbReference type="InterPro" id="IPR013767">
    <property type="entry name" value="PAS_fold"/>
</dbReference>
<dbReference type="FunFam" id="3.30.450.20:FF:000099">
    <property type="entry name" value="Sensory box sensor histidine kinase"/>
    <property type="match status" value="1"/>
</dbReference>
<dbReference type="GO" id="GO:0006355">
    <property type="term" value="P:regulation of DNA-templated transcription"/>
    <property type="evidence" value="ECO:0007669"/>
    <property type="project" value="InterPro"/>
</dbReference>
<evidence type="ECO:0000313" key="12">
    <source>
        <dbReference type="EMBL" id="TWI55735.1"/>
    </source>
</evidence>
<comment type="catalytic activity">
    <reaction evidence="1">
        <text>ATP + protein L-histidine = ADP + protein N-phospho-L-histidine.</text>
        <dbReference type="EC" id="2.7.13.3"/>
    </reaction>
</comment>
<evidence type="ECO:0000256" key="6">
    <source>
        <dbReference type="PROSITE-ProRule" id="PRU00169"/>
    </source>
</evidence>
<dbReference type="CDD" id="cd18161">
    <property type="entry name" value="REC_hyHK_blue-like"/>
    <property type="match status" value="1"/>
</dbReference>
<dbReference type="InterPro" id="IPR000700">
    <property type="entry name" value="PAS-assoc_C"/>
</dbReference>
<dbReference type="CDD" id="cd00082">
    <property type="entry name" value="HisKA"/>
    <property type="match status" value="1"/>
</dbReference>
<keyword evidence="4" id="KW-0808">Transferase</keyword>
<feature type="domain" description="PAS" evidence="10">
    <location>
        <begin position="546"/>
        <end position="595"/>
    </location>
</feature>
<dbReference type="AlphaFoldDB" id="A0A562QG59"/>
<evidence type="ECO:0000256" key="5">
    <source>
        <dbReference type="ARBA" id="ARBA00022777"/>
    </source>
</evidence>
<dbReference type="OrthoDB" id="9772100at2"/>
<dbReference type="InterPro" id="IPR005467">
    <property type="entry name" value="His_kinase_dom"/>
</dbReference>
<dbReference type="InterPro" id="IPR036097">
    <property type="entry name" value="HisK_dim/P_sf"/>
</dbReference>
<evidence type="ECO:0000256" key="4">
    <source>
        <dbReference type="ARBA" id="ARBA00022679"/>
    </source>
</evidence>
<dbReference type="InterPro" id="IPR052162">
    <property type="entry name" value="Sensor_kinase/Photoreceptor"/>
</dbReference>
<feature type="domain" description="PAC" evidence="11">
    <location>
        <begin position="461"/>
        <end position="513"/>
    </location>
</feature>
<dbReference type="PROSITE" id="PS50112">
    <property type="entry name" value="PAS"/>
    <property type="match status" value="4"/>
</dbReference>
<dbReference type="SMART" id="SM00448">
    <property type="entry name" value="REC"/>
    <property type="match status" value="1"/>
</dbReference>
<dbReference type="SMART" id="SM00091">
    <property type="entry name" value="PAS"/>
    <property type="match status" value="5"/>
</dbReference>
<evidence type="ECO:0000259" key="10">
    <source>
        <dbReference type="PROSITE" id="PS50112"/>
    </source>
</evidence>
<dbReference type="InterPro" id="IPR013656">
    <property type="entry name" value="PAS_4"/>
</dbReference>
<dbReference type="SUPFAM" id="SSF55785">
    <property type="entry name" value="PYP-like sensor domain (PAS domain)"/>
    <property type="match status" value="5"/>
</dbReference>
<dbReference type="InterPro" id="IPR036890">
    <property type="entry name" value="HATPase_C_sf"/>
</dbReference>
<dbReference type="SMART" id="SM00086">
    <property type="entry name" value="PAC"/>
    <property type="match status" value="3"/>
</dbReference>
<keyword evidence="7" id="KW-0175">Coiled coil</keyword>
<organism evidence="12 13">
    <name type="scientific">Pseudomonas duriflava</name>
    <dbReference type="NCBI Taxonomy" id="459528"/>
    <lineage>
        <taxon>Bacteria</taxon>
        <taxon>Pseudomonadati</taxon>
        <taxon>Pseudomonadota</taxon>
        <taxon>Gammaproteobacteria</taxon>
        <taxon>Pseudomonadales</taxon>
        <taxon>Pseudomonadaceae</taxon>
        <taxon>Pseudomonas</taxon>
    </lineage>
</organism>
<dbReference type="EC" id="2.7.13.3" evidence="2"/>
<evidence type="ECO:0000259" key="11">
    <source>
        <dbReference type="PROSITE" id="PS50113"/>
    </source>
</evidence>
<protein>
    <recommendedName>
        <fullName evidence="2">histidine kinase</fullName>
        <ecNumber evidence="2">2.7.13.3</ecNumber>
    </recommendedName>
</protein>
<evidence type="ECO:0000256" key="1">
    <source>
        <dbReference type="ARBA" id="ARBA00000085"/>
    </source>
</evidence>
<dbReference type="PROSITE" id="PS50113">
    <property type="entry name" value="PAC"/>
    <property type="match status" value="2"/>
</dbReference>
<dbReference type="Proteomes" id="UP000316905">
    <property type="component" value="Unassembled WGS sequence"/>
</dbReference>
<dbReference type="NCBIfam" id="TIGR00229">
    <property type="entry name" value="sensory_box"/>
    <property type="match status" value="5"/>
</dbReference>
<reference evidence="12 13" key="1">
    <citation type="journal article" date="2015" name="Stand. Genomic Sci.">
        <title>Genomic Encyclopedia of Bacterial and Archaeal Type Strains, Phase III: the genomes of soil and plant-associated and newly described type strains.</title>
        <authorList>
            <person name="Whitman W.B."/>
            <person name="Woyke T."/>
            <person name="Klenk H.P."/>
            <person name="Zhou Y."/>
            <person name="Lilburn T.G."/>
            <person name="Beck B.J."/>
            <person name="De Vos P."/>
            <person name="Vandamme P."/>
            <person name="Eisen J.A."/>
            <person name="Garrity G."/>
            <person name="Hugenholtz P."/>
            <person name="Kyrpides N.C."/>
        </authorList>
    </citation>
    <scope>NUCLEOTIDE SEQUENCE [LARGE SCALE GENOMIC DNA]</scope>
    <source>
        <strain evidence="12 13">CGMCC 1.6858</strain>
    </source>
</reference>
<dbReference type="SMART" id="SM00387">
    <property type="entry name" value="HATPase_c"/>
    <property type="match status" value="1"/>
</dbReference>
<evidence type="ECO:0000256" key="3">
    <source>
        <dbReference type="ARBA" id="ARBA00022553"/>
    </source>
</evidence>
<feature type="domain" description="PAS" evidence="10">
    <location>
        <begin position="284"/>
        <end position="339"/>
    </location>
</feature>
<keyword evidence="5" id="KW-0418">Kinase</keyword>
<dbReference type="Gene3D" id="1.10.287.130">
    <property type="match status" value="1"/>
</dbReference>
<dbReference type="InterPro" id="IPR001789">
    <property type="entry name" value="Sig_transdc_resp-reg_receiver"/>
</dbReference>
<dbReference type="PANTHER" id="PTHR43304:SF1">
    <property type="entry name" value="PAC DOMAIN-CONTAINING PROTEIN"/>
    <property type="match status" value="1"/>
</dbReference>
<dbReference type="Pfam" id="PF08448">
    <property type="entry name" value="PAS_4"/>
    <property type="match status" value="1"/>
</dbReference>
<dbReference type="InterPro" id="IPR013655">
    <property type="entry name" value="PAS_fold_3"/>
</dbReference>
<feature type="domain" description="PAC" evidence="11">
    <location>
        <begin position="206"/>
        <end position="260"/>
    </location>
</feature>
<dbReference type="SUPFAM" id="SSF47384">
    <property type="entry name" value="Homodimeric domain of signal transducing histidine kinase"/>
    <property type="match status" value="1"/>
</dbReference>
<dbReference type="InterPro" id="IPR035965">
    <property type="entry name" value="PAS-like_dom_sf"/>
</dbReference>
<dbReference type="Pfam" id="PF00989">
    <property type="entry name" value="PAS"/>
    <property type="match status" value="1"/>
</dbReference>
<dbReference type="InterPro" id="IPR001610">
    <property type="entry name" value="PAC"/>
</dbReference>
<dbReference type="Gene3D" id="2.10.70.100">
    <property type="match status" value="1"/>
</dbReference>
<dbReference type="InterPro" id="IPR011006">
    <property type="entry name" value="CheY-like_superfamily"/>
</dbReference>
<evidence type="ECO:0000256" key="2">
    <source>
        <dbReference type="ARBA" id="ARBA00012438"/>
    </source>
</evidence>
<dbReference type="Gene3D" id="3.30.565.10">
    <property type="entry name" value="Histidine kinase-like ATPase, C-terminal domain"/>
    <property type="match status" value="1"/>
</dbReference>
<dbReference type="InterPro" id="IPR003594">
    <property type="entry name" value="HATPase_dom"/>
</dbReference>
<dbReference type="Pfam" id="PF00072">
    <property type="entry name" value="Response_reg"/>
    <property type="match status" value="1"/>
</dbReference>
<sequence length="1032" mass="116132">MISTKHTLASLSPEALAALVLQNTADYAVVVADLSGTIVAWNQSAEKVLGWSAEEAIGQHVSLFFTPEDCANGRPETEMREAAECGCATDERWHIKCDGTRFWASGEMTSLRRAGELLGYTKILRDRTRERLTKERLRLAQQVGNIGTFEVYPEQDKVTISREMCQLWGLPEQDSFSLTFLLERIHPKDRPHVAASYTDYQKDTLDLLEYRIQRADTGEERWMAHCGEAIHLSVRGESHCFLGMCYDITERKQAQQARMESDARLLGLTEDMQEAFYIAEPCWNAQGEMVDFRFLQVNPAFNKLTGTSREEAIGRSIHDISPEAAHDLVQRYARLMENGRSVHFEIQMHDSDDHWFESWARKLSDNRFAVLFMDITSRKQTEAALAESEARFKAIANSIEQIVWATHPDGRHYYFNDRWYEFTGVPASSAEGEAWINLFHPDDRARIKRIWQHSLTTGEPYHIEYRLRYRSGQYRWMLGRAQAVRNLAGDIESWFGTCTDIQDIVDAREILSRSREELERLIEVRTRERDRIWRLSNDLMKVCHLDGQLAAVNAAWSRTLGWTEQELAGRSYFDLVHPDEIEHLIRGFKNLCRTRQTCSYEVRLRHADGSYRLTSWTSVPEDNLMYSVGRDITEQRQLEEQLRQSQKMEAIGQLTGGIAHDFNNLLTGIIGSLDLMQRRFSSGRTQDIERYMTSAVTSAQRAAALTQRLLAFSRRQALDLKPVNVNTLVASMEELLRRTIGEKIELTTALGAGIWPALTDNNQLESALLNLVINARDAMPNGGSLRIETGVMHVDPQAASLIDEAEPGDYVVLSVSDTGTGMTPEVMARAFDPFFTTKPIGQGTGLGLSMIYGYAKQSKGHVQIHSTLGQGTSVHLYLPRFSGSLDEVTVGQVNPEAPLGAGEVVLVVEDEAVVRALILEVLSELGYATLEAADAHAALPLLESSQRIDLMISDVGLPGMNGRQLADVARQSRPRLKILLATGYAEGANVSGYLDPGMELINKPFNIDTLANRIKEMISAPAYIATRQTVDS</sequence>
<dbReference type="Gene3D" id="3.40.50.2300">
    <property type="match status" value="1"/>
</dbReference>